<organism evidence="1 2">
    <name type="scientific">[Torrubiella] hemipterigena</name>
    <dbReference type="NCBI Taxonomy" id="1531966"/>
    <lineage>
        <taxon>Eukaryota</taxon>
        <taxon>Fungi</taxon>
        <taxon>Dikarya</taxon>
        <taxon>Ascomycota</taxon>
        <taxon>Pezizomycotina</taxon>
        <taxon>Sordariomycetes</taxon>
        <taxon>Hypocreomycetidae</taxon>
        <taxon>Hypocreales</taxon>
        <taxon>Clavicipitaceae</taxon>
        <taxon>Clavicipitaceae incertae sedis</taxon>
        <taxon>'Torrubiella' clade</taxon>
    </lineage>
</organism>
<name>A0A0A1TP05_9HYPO</name>
<evidence type="ECO:0000313" key="1">
    <source>
        <dbReference type="EMBL" id="CEJ93260.1"/>
    </source>
</evidence>
<sequence length="176" mass="19946">MAVTSQTTYPGDDVVPDAAMVYNRRRIIRASKEDIFPWLVQLGKGRGGWYMSKSCERFVSKSSRATRQIHPEWQNLQPGMVVEDYGFGKEEFVTVSSLSAPDSLVYVADRYGTRFTWALLLKSISEEETEVHLRFRGQMEKTGLAKKMIVRGGDVIDWAFTEPLLTGLAERVEKGC</sequence>
<protein>
    <submittedName>
        <fullName evidence="1">Uncharacterized protein</fullName>
    </submittedName>
</protein>
<dbReference type="HOGENOM" id="CLU_099837_1_0_1"/>
<gene>
    <name evidence="1" type="ORF">VHEMI08865</name>
</gene>
<accession>A0A0A1TP05</accession>
<evidence type="ECO:0000313" key="2">
    <source>
        <dbReference type="Proteomes" id="UP000039046"/>
    </source>
</evidence>
<dbReference type="OrthoDB" id="4151284at2759"/>
<dbReference type="AlphaFoldDB" id="A0A0A1TP05"/>
<proteinExistence type="predicted"/>
<dbReference type="EMBL" id="CDHN01000005">
    <property type="protein sequence ID" value="CEJ93260.1"/>
    <property type="molecule type" value="Genomic_DNA"/>
</dbReference>
<dbReference type="Proteomes" id="UP000039046">
    <property type="component" value="Unassembled WGS sequence"/>
</dbReference>
<keyword evidence="2" id="KW-1185">Reference proteome</keyword>
<reference evidence="1 2" key="1">
    <citation type="journal article" date="2015" name="Genome Announc.">
        <title>Draft Genome Sequence and Gene Annotation of the Entomopathogenic Fungus Verticillium hemipterigenum.</title>
        <authorList>
            <person name="Horn F."/>
            <person name="Habel A."/>
            <person name="Scharf D.H."/>
            <person name="Dworschak J."/>
            <person name="Brakhage A.A."/>
            <person name="Guthke R."/>
            <person name="Hertweck C."/>
            <person name="Linde J."/>
        </authorList>
    </citation>
    <scope>NUCLEOTIDE SEQUENCE [LARGE SCALE GENOMIC DNA]</scope>
</reference>